<dbReference type="Proteomes" id="UP000215002">
    <property type="component" value="Chromosome"/>
</dbReference>
<protein>
    <submittedName>
        <fullName evidence="1">Uncharacterized protein</fullName>
    </submittedName>
</protein>
<dbReference type="EMBL" id="CP022743">
    <property type="protein sequence ID" value="ASU34865.1"/>
    <property type="molecule type" value="Genomic_DNA"/>
</dbReference>
<organism evidence="1 2">
    <name type="scientific">Mucilaginibacter xinganensis</name>
    <dbReference type="NCBI Taxonomy" id="1234841"/>
    <lineage>
        <taxon>Bacteria</taxon>
        <taxon>Pseudomonadati</taxon>
        <taxon>Bacteroidota</taxon>
        <taxon>Sphingobacteriia</taxon>
        <taxon>Sphingobacteriales</taxon>
        <taxon>Sphingobacteriaceae</taxon>
        <taxon>Mucilaginibacter</taxon>
    </lineage>
</organism>
<evidence type="ECO:0000313" key="1">
    <source>
        <dbReference type="EMBL" id="ASU34865.1"/>
    </source>
</evidence>
<accession>A0A223NYC2</accession>
<dbReference type="AlphaFoldDB" id="A0A223NYC2"/>
<keyword evidence="2" id="KW-1185">Reference proteome</keyword>
<proteinExistence type="predicted"/>
<dbReference type="KEGG" id="muc:MuYL_2980"/>
<reference evidence="1 2" key="1">
    <citation type="submission" date="2017-08" db="EMBL/GenBank/DDBJ databases">
        <title>Complete genome sequence of Mucilaginibacter sp. strain BJC16-A31.</title>
        <authorList>
            <consortium name="Henan University of Science and Technology"/>
            <person name="You X."/>
        </authorList>
    </citation>
    <scope>NUCLEOTIDE SEQUENCE [LARGE SCALE GENOMIC DNA]</scope>
    <source>
        <strain evidence="1 2">BJC16-A31</strain>
    </source>
</reference>
<sequence>MNSRPVCIQLVNTKNALYHNRTVAVTEAYALICYFRFK</sequence>
<name>A0A223NYC2_9SPHI</name>
<evidence type="ECO:0000313" key="2">
    <source>
        <dbReference type="Proteomes" id="UP000215002"/>
    </source>
</evidence>
<gene>
    <name evidence="1" type="ORF">MuYL_2980</name>
</gene>